<keyword evidence="3" id="KW-1185">Reference proteome</keyword>
<protein>
    <submittedName>
        <fullName evidence="2">DUF4340 domain-containing protein</fullName>
    </submittedName>
</protein>
<dbReference type="Pfam" id="PF14238">
    <property type="entry name" value="DUF4340"/>
    <property type="match status" value="1"/>
</dbReference>
<dbReference type="RefSeq" id="WP_135441047.1">
    <property type="nucleotide sequence ID" value="NZ_SRLE01000002.1"/>
</dbReference>
<proteinExistence type="predicted"/>
<dbReference type="InterPro" id="IPR025641">
    <property type="entry name" value="DUF4340"/>
</dbReference>
<dbReference type="Proteomes" id="UP000298050">
    <property type="component" value="Unassembled WGS sequence"/>
</dbReference>
<reference evidence="2 3" key="1">
    <citation type="submission" date="2019-04" db="EMBL/GenBank/DDBJ databases">
        <title>Taxonomy of novel Haliea sp. from mangrove soil of West Coast of India.</title>
        <authorList>
            <person name="Verma A."/>
            <person name="Kumar P."/>
            <person name="Krishnamurthi S."/>
        </authorList>
    </citation>
    <scope>NUCLEOTIDE SEQUENCE [LARGE SCALE GENOMIC DNA]</scope>
    <source>
        <strain evidence="2 3">SAOS-164</strain>
    </source>
</reference>
<evidence type="ECO:0000259" key="1">
    <source>
        <dbReference type="Pfam" id="PF14238"/>
    </source>
</evidence>
<dbReference type="AlphaFoldDB" id="A0A4Z0M922"/>
<organism evidence="2 3">
    <name type="scientific">Mangrovimicrobium sediminis</name>
    <dbReference type="NCBI Taxonomy" id="2562682"/>
    <lineage>
        <taxon>Bacteria</taxon>
        <taxon>Pseudomonadati</taxon>
        <taxon>Pseudomonadota</taxon>
        <taxon>Gammaproteobacteria</taxon>
        <taxon>Cellvibrionales</taxon>
        <taxon>Halieaceae</taxon>
        <taxon>Mangrovimicrobium</taxon>
    </lineage>
</organism>
<evidence type="ECO:0000313" key="2">
    <source>
        <dbReference type="EMBL" id="TGD75795.1"/>
    </source>
</evidence>
<gene>
    <name evidence="2" type="ORF">E4634_02690</name>
</gene>
<accession>A0A4Z0M922</accession>
<name>A0A4Z0M922_9GAMM</name>
<feature type="domain" description="DUF4340" evidence="1">
    <location>
        <begin position="68"/>
        <end position="230"/>
    </location>
</feature>
<dbReference type="EMBL" id="SRLE01000002">
    <property type="protein sequence ID" value="TGD75795.1"/>
    <property type="molecule type" value="Genomic_DNA"/>
</dbReference>
<comment type="caution">
    <text evidence="2">The sequence shown here is derived from an EMBL/GenBank/DDBJ whole genome shotgun (WGS) entry which is preliminary data.</text>
</comment>
<sequence length="299" mass="33027">MNRVGVALLLLLAAQMVVLAYQYRAVREAEDGTSAIYLVRTDTYVVDEIRLEDREHNVAVLRRRGEQWSLPQLDALPADRDRIEALLDVLTHTDPGWPVAHSGAAHQRFQVASYLYRLKVTLSAQGNEVGSVYLGTSPGYRRVHARSAGEEPIYSVPLNLFELPAHDGAWLEPELLQVRAPLRIVADGYSLDRSSGDWLLGSGQPPEPRELDALLQALRTLRLEGVAGDERAQKIRAAEASMILQVTGLGGERKLAFYREGDDCFVTSSDHPYVFRLSAYDYDKLAGIDAVMMAGSGAP</sequence>
<evidence type="ECO:0000313" key="3">
    <source>
        <dbReference type="Proteomes" id="UP000298050"/>
    </source>
</evidence>
<dbReference type="OrthoDB" id="5431982at2"/>